<protein>
    <submittedName>
        <fullName evidence="3">Uncharacterized protein</fullName>
    </submittedName>
</protein>
<reference evidence="3" key="1">
    <citation type="submission" date="2020-05" db="EMBL/GenBank/DDBJ databases">
        <title>Phylogenomic resolution of chytrid fungi.</title>
        <authorList>
            <person name="Stajich J.E."/>
            <person name="Amses K."/>
            <person name="Simmons R."/>
            <person name="Seto K."/>
            <person name="Myers J."/>
            <person name="Bonds A."/>
            <person name="Quandt C.A."/>
            <person name="Barry K."/>
            <person name="Liu P."/>
            <person name="Grigoriev I."/>
            <person name="Longcore J.E."/>
            <person name="James T.Y."/>
        </authorList>
    </citation>
    <scope>NUCLEOTIDE SEQUENCE</scope>
    <source>
        <strain evidence="3">JEL0379</strain>
    </source>
</reference>
<feature type="region of interest" description="Disordered" evidence="2">
    <location>
        <begin position="651"/>
        <end position="676"/>
    </location>
</feature>
<feature type="compositionally biased region" description="Acidic residues" evidence="2">
    <location>
        <begin position="197"/>
        <end position="212"/>
    </location>
</feature>
<evidence type="ECO:0000313" key="4">
    <source>
        <dbReference type="Proteomes" id="UP001212152"/>
    </source>
</evidence>
<gene>
    <name evidence="3" type="ORF">HDU87_003123</name>
</gene>
<dbReference type="PROSITE" id="PS50096">
    <property type="entry name" value="IQ"/>
    <property type="match status" value="1"/>
</dbReference>
<evidence type="ECO:0000256" key="2">
    <source>
        <dbReference type="SAM" id="MobiDB-lite"/>
    </source>
</evidence>
<feature type="region of interest" description="Disordered" evidence="2">
    <location>
        <begin position="318"/>
        <end position="341"/>
    </location>
</feature>
<organism evidence="3 4">
    <name type="scientific">Geranomyces variabilis</name>
    <dbReference type="NCBI Taxonomy" id="109894"/>
    <lineage>
        <taxon>Eukaryota</taxon>
        <taxon>Fungi</taxon>
        <taxon>Fungi incertae sedis</taxon>
        <taxon>Chytridiomycota</taxon>
        <taxon>Chytridiomycota incertae sedis</taxon>
        <taxon>Chytridiomycetes</taxon>
        <taxon>Spizellomycetales</taxon>
        <taxon>Powellomycetaceae</taxon>
        <taxon>Geranomyces</taxon>
    </lineage>
</organism>
<dbReference type="EMBL" id="JADGJQ010000022">
    <property type="protein sequence ID" value="KAJ3179165.1"/>
    <property type="molecule type" value="Genomic_DNA"/>
</dbReference>
<evidence type="ECO:0000313" key="3">
    <source>
        <dbReference type="EMBL" id="KAJ3179165.1"/>
    </source>
</evidence>
<evidence type="ECO:0000256" key="1">
    <source>
        <dbReference type="SAM" id="Coils"/>
    </source>
</evidence>
<feature type="compositionally biased region" description="Pro residues" evidence="2">
    <location>
        <begin position="213"/>
        <end position="222"/>
    </location>
</feature>
<proteinExistence type="predicted"/>
<feature type="compositionally biased region" description="Low complexity" evidence="2">
    <location>
        <begin position="159"/>
        <end position="169"/>
    </location>
</feature>
<dbReference type="AlphaFoldDB" id="A0AAD5TKE3"/>
<accession>A0AAD5TKE3</accession>
<comment type="caution">
    <text evidence="3">The sequence shown here is derived from an EMBL/GenBank/DDBJ whole genome shotgun (WGS) entry which is preliminary data.</text>
</comment>
<keyword evidence="1" id="KW-0175">Coiled coil</keyword>
<keyword evidence="4" id="KW-1185">Reference proteome</keyword>
<feature type="coiled-coil region" evidence="1">
    <location>
        <begin position="454"/>
        <end position="505"/>
    </location>
</feature>
<feature type="region of interest" description="Disordered" evidence="2">
    <location>
        <begin position="1"/>
        <end position="25"/>
    </location>
</feature>
<feature type="region of interest" description="Disordered" evidence="2">
    <location>
        <begin position="159"/>
        <end position="228"/>
    </location>
</feature>
<name>A0AAD5TKE3_9FUNG</name>
<dbReference type="Proteomes" id="UP001212152">
    <property type="component" value="Unassembled WGS sequence"/>
</dbReference>
<sequence>MATVSAYSRAQPPHKATFRKHPVDNSTADPVATAAAAAAAAVPAIHAYRLPAGVTTVKFGDAAPNAKSGAQLLPALHAAAAPGVLGPLVDSRHRRHARGVGGEGAGAGRMDVRVVASAADIEALIAEVVSAGTSSALDRRDIEILTANGVLPPLTATSTAATQAAHAGTRPFSHPNSFPPRPGGRHHDSAHVGMTNDAEDVRDDDDDNDDEPPFPYPPPPATAGPFRMPTMSHSIEHQNVRLGALLALLNRAYGGDGGGRDAGGRNGRGRRDDPRAVYIFNGEDSRANFDKNLSEIQKLMERAKNFDDKGYLLSVVSESDKAGKKKKTEKQTTSVAASHHQQQQPMFDLFADNKTLAGRKPIRLIAADLEKRIERLKSNQAEWDAFQNKILEYREADQMRARTAPADMIRLNRQSAAQTIPAEYKRLRMASVVSELWMLKAEKDELRVKEERDRHRLEIRSRKAEHDMERWNEKVAALQKKQDVMEQMKKKEKEQMGRAQALQRKWFVLTAVASRMTLIRIVLETERERRALNLLRLHSARVIQRAYRKHMRRREEARRMQALAKISVVFRRYVARRRENQKHLASDAIRQFFRDVYDVSRLMKVVKKYRFSVVKAQGYVLHWHDMRNAQIRVLSKYWDKLEPLWWNQRKGGAAGVKKTGSNAELDEKKDKLKTKK</sequence>